<evidence type="ECO:0000313" key="8">
    <source>
        <dbReference type="EMBL" id="REE95852.1"/>
    </source>
</evidence>
<comment type="caution">
    <text evidence="8">The sequence shown here is derived from an EMBL/GenBank/DDBJ whole genome shotgun (WGS) entry which is preliminary data.</text>
</comment>
<dbReference type="NCBIfam" id="TIGR00765">
    <property type="entry name" value="yihY_not_rbn"/>
    <property type="match status" value="1"/>
</dbReference>
<reference evidence="8 9" key="1">
    <citation type="submission" date="2018-08" db="EMBL/GenBank/DDBJ databases">
        <title>Sequencing the genomes of 1000 actinobacteria strains.</title>
        <authorList>
            <person name="Klenk H.-P."/>
        </authorList>
    </citation>
    <scope>NUCLEOTIDE SEQUENCE [LARGE SCALE GENOMIC DNA]</scope>
    <source>
        <strain evidence="8 9">DSM 43927</strain>
    </source>
</reference>
<dbReference type="RefSeq" id="WP_116021590.1">
    <property type="nucleotide sequence ID" value="NZ_QTTT01000001.1"/>
</dbReference>
<organism evidence="8 9">
    <name type="scientific">Thermomonospora umbrina</name>
    <dbReference type="NCBI Taxonomy" id="111806"/>
    <lineage>
        <taxon>Bacteria</taxon>
        <taxon>Bacillati</taxon>
        <taxon>Actinomycetota</taxon>
        <taxon>Actinomycetes</taxon>
        <taxon>Streptosporangiales</taxon>
        <taxon>Thermomonosporaceae</taxon>
        <taxon>Thermomonospora</taxon>
    </lineage>
</organism>
<feature type="transmembrane region" description="Helical" evidence="7">
    <location>
        <begin position="120"/>
        <end position="143"/>
    </location>
</feature>
<feature type="region of interest" description="Disordered" evidence="6">
    <location>
        <begin position="311"/>
        <end position="339"/>
    </location>
</feature>
<sequence length="339" mass="36247">MSRRAKGRSEDPEAPPEREHGADAEMETPTSLPRRSWGQAVKRTIREFKEDNLTDWAAALTYYSVLSIFPALLVVISLVGLGGQSLSDSLLKNVGGLAPGAVRDVLANTLAELQKGRGGAGIIALVGLATALWSASGYVAAFMRASNAVYDVPEGRPVWKTMPIRIAVTLVALVLLSASAIAVVVTGPLAQKAGDLLGLGSAAVTAWNIAKWPVMLVAISFLFALLYWASPNARQGFRWVTPGGILALLVWLAASGGFAVYVTNFGSYNKTYGSLAGVIIFLVWLWIGNTALLLGAELNAELQRGRAIAEGRPGDEEPYVEPRDTRTFPEDMRRDDGHS</sequence>
<evidence type="ECO:0000256" key="4">
    <source>
        <dbReference type="ARBA" id="ARBA00022989"/>
    </source>
</evidence>
<evidence type="ECO:0000256" key="3">
    <source>
        <dbReference type="ARBA" id="ARBA00022692"/>
    </source>
</evidence>
<name>A0A3D9SIW7_9ACTN</name>
<evidence type="ECO:0000256" key="1">
    <source>
        <dbReference type="ARBA" id="ARBA00004651"/>
    </source>
</evidence>
<accession>A0A3D9SIW7</accession>
<dbReference type="Pfam" id="PF03631">
    <property type="entry name" value="Virul_fac_BrkB"/>
    <property type="match status" value="1"/>
</dbReference>
<gene>
    <name evidence="8" type="ORF">DFJ69_1266</name>
</gene>
<evidence type="ECO:0000256" key="6">
    <source>
        <dbReference type="SAM" id="MobiDB-lite"/>
    </source>
</evidence>
<feature type="transmembrane region" description="Helical" evidence="7">
    <location>
        <begin position="274"/>
        <end position="296"/>
    </location>
</feature>
<dbReference type="EMBL" id="QTTT01000001">
    <property type="protein sequence ID" value="REE95852.1"/>
    <property type="molecule type" value="Genomic_DNA"/>
</dbReference>
<keyword evidence="3 7" id="KW-0812">Transmembrane</keyword>
<dbReference type="PANTHER" id="PTHR30213:SF0">
    <property type="entry name" value="UPF0761 MEMBRANE PROTEIN YIHY"/>
    <property type="match status" value="1"/>
</dbReference>
<evidence type="ECO:0000313" key="9">
    <source>
        <dbReference type="Proteomes" id="UP000256661"/>
    </source>
</evidence>
<keyword evidence="5 7" id="KW-0472">Membrane</keyword>
<feature type="transmembrane region" description="Helical" evidence="7">
    <location>
        <begin position="209"/>
        <end position="228"/>
    </location>
</feature>
<feature type="transmembrane region" description="Helical" evidence="7">
    <location>
        <begin position="240"/>
        <end position="262"/>
    </location>
</feature>
<dbReference type="PANTHER" id="PTHR30213">
    <property type="entry name" value="INNER MEMBRANE PROTEIN YHJD"/>
    <property type="match status" value="1"/>
</dbReference>
<feature type="region of interest" description="Disordered" evidence="6">
    <location>
        <begin position="1"/>
        <end position="38"/>
    </location>
</feature>
<dbReference type="PIRSF" id="PIRSF035875">
    <property type="entry name" value="RNase_BN"/>
    <property type="match status" value="1"/>
</dbReference>
<dbReference type="OrthoDB" id="9781030at2"/>
<dbReference type="GO" id="GO:0005886">
    <property type="term" value="C:plasma membrane"/>
    <property type="evidence" value="ECO:0007669"/>
    <property type="project" value="UniProtKB-SubCell"/>
</dbReference>
<keyword evidence="4 7" id="KW-1133">Transmembrane helix</keyword>
<feature type="compositionally biased region" description="Basic and acidic residues" evidence="6">
    <location>
        <begin position="7"/>
        <end position="23"/>
    </location>
</feature>
<proteinExistence type="predicted"/>
<dbReference type="Proteomes" id="UP000256661">
    <property type="component" value="Unassembled WGS sequence"/>
</dbReference>
<evidence type="ECO:0000256" key="7">
    <source>
        <dbReference type="SAM" id="Phobius"/>
    </source>
</evidence>
<keyword evidence="2" id="KW-1003">Cell membrane</keyword>
<keyword evidence="9" id="KW-1185">Reference proteome</keyword>
<dbReference type="AlphaFoldDB" id="A0A3D9SIW7"/>
<evidence type="ECO:0000256" key="2">
    <source>
        <dbReference type="ARBA" id="ARBA00022475"/>
    </source>
</evidence>
<evidence type="ECO:0000256" key="5">
    <source>
        <dbReference type="ARBA" id="ARBA00023136"/>
    </source>
</evidence>
<feature type="transmembrane region" description="Helical" evidence="7">
    <location>
        <begin position="56"/>
        <end position="81"/>
    </location>
</feature>
<feature type="transmembrane region" description="Helical" evidence="7">
    <location>
        <begin position="164"/>
        <end position="189"/>
    </location>
</feature>
<dbReference type="InterPro" id="IPR017039">
    <property type="entry name" value="Virul_fac_BrkB"/>
</dbReference>
<protein>
    <submittedName>
        <fullName evidence="8">Membrane protein</fullName>
    </submittedName>
</protein>
<comment type="subcellular location">
    <subcellularLocation>
        <location evidence="1">Cell membrane</location>
        <topology evidence="1">Multi-pass membrane protein</topology>
    </subcellularLocation>
</comment>